<organism evidence="8">
    <name type="scientific">Capitella teleta</name>
    <name type="common">Polychaete worm</name>
    <dbReference type="NCBI Taxonomy" id="283909"/>
    <lineage>
        <taxon>Eukaryota</taxon>
        <taxon>Metazoa</taxon>
        <taxon>Spiralia</taxon>
        <taxon>Lophotrochozoa</taxon>
        <taxon>Annelida</taxon>
        <taxon>Polychaeta</taxon>
        <taxon>Sedentaria</taxon>
        <taxon>Scolecida</taxon>
        <taxon>Capitellidae</taxon>
        <taxon>Capitella</taxon>
    </lineage>
</organism>
<feature type="compositionally biased region" description="Acidic residues" evidence="6">
    <location>
        <begin position="2424"/>
        <end position="2433"/>
    </location>
</feature>
<feature type="compositionally biased region" description="Basic and acidic residues" evidence="6">
    <location>
        <begin position="1969"/>
        <end position="1983"/>
    </location>
</feature>
<reference evidence="8 10" key="2">
    <citation type="journal article" date="2013" name="Nature">
        <title>Insights into bilaterian evolution from three spiralian genomes.</title>
        <authorList>
            <person name="Simakov O."/>
            <person name="Marletaz F."/>
            <person name="Cho S.J."/>
            <person name="Edsinger-Gonzales E."/>
            <person name="Havlak P."/>
            <person name="Hellsten U."/>
            <person name="Kuo D.H."/>
            <person name="Larsson T."/>
            <person name="Lv J."/>
            <person name="Arendt D."/>
            <person name="Savage R."/>
            <person name="Osoegawa K."/>
            <person name="de Jong P."/>
            <person name="Grimwood J."/>
            <person name="Chapman J.A."/>
            <person name="Shapiro H."/>
            <person name="Aerts A."/>
            <person name="Otillar R.P."/>
            <person name="Terry A.Y."/>
            <person name="Boore J.L."/>
            <person name="Grigoriev I.V."/>
            <person name="Lindberg D.R."/>
            <person name="Seaver E.C."/>
            <person name="Weisblat D.A."/>
            <person name="Putnam N.H."/>
            <person name="Rokhsar D.S."/>
        </authorList>
    </citation>
    <scope>NUCLEOTIDE SEQUENCE</scope>
    <source>
        <strain evidence="8 10">I ESC-2004</strain>
    </source>
</reference>
<evidence type="ECO:0000256" key="3">
    <source>
        <dbReference type="ARBA" id="ARBA00022490"/>
    </source>
</evidence>
<dbReference type="InterPro" id="IPR033305">
    <property type="entry name" value="Hydin-like"/>
</dbReference>
<dbReference type="InterPro" id="IPR053879">
    <property type="entry name" value="HYDIN_VesB_CFA65-like_Ig"/>
</dbReference>
<feature type="region of interest" description="Disordered" evidence="6">
    <location>
        <begin position="3369"/>
        <end position="3419"/>
    </location>
</feature>
<evidence type="ECO:0000256" key="4">
    <source>
        <dbReference type="ARBA" id="ARBA00023069"/>
    </source>
</evidence>
<feature type="compositionally biased region" description="Polar residues" evidence="6">
    <location>
        <begin position="1524"/>
        <end position="1546"/>
    </location>
</feature>
<feature type="compositionally biased region" description="Basic and acidic residues" evidence="6">
    <location>
        <begin position="1177"/>
        <end position="1189"/>
    </location>
</feature>
<dbReference type="PROSITE" id="PS50202">
    <property type="entry name" value="MSP"/>
    <property type="match status" value="1"/>
</dbReference>
<evidence type="ECO:0000313" key="10">
    <source>
        <dbReference type="Proteomes" id="UP000014760"/>
    </source>
</evidence>
<dbReference type="GO" id="GO:0005930">
    <property type="term" value="C:axoneme"/>
    <property type="evidence" value="ECO:0007669"/>
    <property type="project" value="TreeGrafter"/>
</dbReference>
<dbReference type="HOGENOM" id="CLU_000116_1_0_1"/>
<feature type="non-terminal residue" evidence="8">
    <location>
        <position position="4103"/>
    </location>
</feature>
<dbReference type="Gene3D" id="2.60.40.10">
    <property type="entry name" value="Immunoglobulins"/>
    <property type="match status" value="18"/>
</dbReference>
<evidence type="ECO:0000313" key="9">
    <source>
        <dbReference type="EnsemblMetazoa" id="CapteP195412"/>
    </source>
</evidence>
<dbReference type="InterPro" id="IPR013783">
    <property type="entry name" value="Ig-like_fold"/>
</dbReference>
<dbReference type="GO" id="GO:1904158">
    <property type="term" value="P:axonemal central apparatus assembly"/>
    <property type="evidence" value="ECO:0007669"/>
    <property type="project" value="TreeGrafter"/>
</dbReference>
<dbReference type="EMBL" id="AMQN01014785">
    <property type="status" value="NOT_ANNOTATED_CDS"/>
    <property type="molecule type" value="Genomic_DNA"/>
</dbReference>
<evidence type="ECO:0000256" key="1">
    <source>
        <dbReference type="ARBA" id="ARBA00004138"/>
    </source>
</evidence>
<dbReference type="Pfam" id="PF17213">
    <property type="entry name" value="Hydin_ADK"/>
    <property type="match status" value="2"/>
</dbReference>
<feature type="region of interest" description="Disordered" evidence="6">
    <location>
        <begin position="2449"/>
        <end position="2600"/>
    </location>
</feature>
<evidence type="ECO:0000256" key="5">
    <source>
        <dbReference type="ARBA" id="ARBA00023273"/>
    </source>
</evidence>
<protein>
    <recommendedName>
        <fullName evidence="7">MSP domain-containing protein</fullName>
    </recommendedName>
</protein>
<feature type="compositionally biased region" description="Basic and acidic residues" evidence="6">
    <location>
        <begin position="1512"/>
        <end position="1521"/>
    </location>
</feature>
<proteinExistence type="predicted"/>
<dbReference type="InterPro" id="IPR000535">
    <property type="entry name" value="MSP_dom"/>
</dbReference>
<feature type="compositionally biased region" description="Basic and acidic residues" evidence="6">
    <location>
        <begin position="2490"/>
        <end position="2499"/>
    </location>
</feature>
<comment type="subcellular location">
    <subcellularLocation>
        <location evidence="1">Cell projection</location>
        <location evidence="1">Cilium</location>
    </subcellularLocation>
    <subcellularLocation>
        <location evidence="2">Cytoplasm</location>
    </subcellularLocation>
</comment>
<dbReference type="InterPro" id="IPR033768">
    <property type="entry name" value="Hydin_ADK"/>
</dbReference>
<feature type="region of interest" description="Disordered" evidence="6">
    <location>
        <begin position="1564"/>
        <end position="1600"/>
    </location>
</feature>
<dbReference type="Gene3D" id="3.40.50.300">
    <property type="entry name" value="P-loop containing nucleotide triphosphate hydrolases"/>
    <property type="match status" value="1"/>
</dbReference>
<feature type="region of interest" description="Disordered" evidence="6">
    <location>
        <begin position="1512"/>
        <end position="1546"/>
    </location>
</feature>
<keyword evidence="3" id="KW-0963">Cytoplasm</keyword>
<feature type="compositionally biased region" description="Basic and acidic residues" evidence="6">
    <location>
        <begin position="2798"/>
        <end position="2823"/>
    </location>
</feature>
<dbReference type="OMA" id="PCEWFVQ"/>
<dbReference type="PANTHER" id="PTHR23053:SF0">
    <property type="entry name" value="HYDROCEPHALUS-INDUCING PROTEIN HOMOLOG"/>
    <property type="match status" value="1"/>
</dbReference>
<name>R7TEU8_CAPTE</name>
<feature type="domain" description="MSP" evidence="7">
    <location>
        <begin position="4017"/>
        <end position="4103"/>
    </location>
</feature>
<feature type="region of interest" description="Disordered" evidence="6">
    <location>
        <begin position="2415"/>
        <end position="2435"/>
    </location>
</feature>
<keyword evidence="10" id="KW-1185">Reference proteome</keyword>
<evidence type="ECO:0000256" key="2">
    <source>
        <dbReference type="ARBA" id="ARBA00004496"/>
    </source>
</evidence>
<feature type="compositionally biased region" description="Basic and acidic residues" evidence="6">
    <location>
        <begin position="2833"/>
        <end position="2842"/>
    </location>
</feature>
<dbReference type="GO" id="GO:0003341">
    <property type="term" value="P:cilium movement"/>
    <property type="evidence" value="ECO:0007669"/>
    <property type="project" value="TreeGrafter"/>
</dbReference>
<sequence length="4103" mass="455123">MPIGKFGDIIGTTRTLEGLGEAANYQTKLTPSQFLFQMSMNTEQKLANMHTMNIPQKVELLDMSETTHQKVSTINIDEPMFQPFPSDVVFQNFEPFETYEVPLLLRNNDKVPRLVKVSQSDSPYFKVVSPHNVGHKVGPGLPTTFVIQFTPEDKKDYFHELICTTEREKFVVPVHAIGSRAVLDFPDEVAFEESPVKYASSKTLLVRNVGNRDAKFELNVEEPFSVSPLNGVLSVNESLQVVITFTPKSVGDHHSHMQLSYDTGEHVYIDLHGVAQNSLVRLDKNSIRIENTYISMANQRTVTITNRSNVIGHFRWTQYATLEEENIQKTMFSQNLESDEVAEKDRFLEECIADPSLRDKMSILSRTFKNKKKLINDDKMLFADEVMKIEPAEGEIWPNSSTEVQVIFKPEQAQTYTRTAFCDVTGRESRLPLRIRGDGIGPQVQFSYDQLDMGNIFINSTHTYEVVLANKGNIDAIFSLVPCNTVFSPCFTFNPSEGIVMPDAHQAIQISFTSAILGDFKEKFEFQIDGSPVKINLAFEGSVVGPTFHFDVPKLKFGTVSYGFVSSLTCILHNTALVPMTFNLRVPSDGMGESISSTSDYDSSLSDRSSMVLPKEFEITPSSGTLAPSSKATIKVDLCSNTVKKYDVSLVVDVQGVGEEVLLLPISAKCIVPPITVLTPILDYGRCFLRHPYEHHGIIDSHSVMDVPLVITPQGLEELEMSCSLIIFGCPEETLPVHLTCIGEGPVVHVSPVDIEWGTIPVLTDMLRTIRLSNESLIPAKFTAHMIRPHSVWKVEPQQAEIPPEAKMDLTVTACLNDCVGFKDRLQINFLDGPARSVSLSAYGQGTTIVSDPPMTPTLNLGPHFSKGPCKRTFTLTNHGRRHQSIVWSTEGFPFMTKPLKRIPGLMPINPKDMRVRDMPPQSAPPRPVFSISPHRMELQPGESVDILLEGTVDTPTVVNECLLCYAIIGRAGGKELIMKVNVNCEFICPVMEFSSNDIGFKVEKAPCDDLVAQTKVLDIINVSSLPLTALLSLEYPFKLLYPESPPQDDDCPLVSGNEQEVYLGIGEGHTIQVQFDPAYVDDSHIRVIEQLLTVKYKEHPHVDTINLKGEVFFPNLEFEKVEIDFGCILNDTEVTRYVNITNNSPMDVKYKWSFLIDDQPVAIFEKPVTDSPVPEMKSDRGSPSHHESDIEEGMEQVHLRVEGAESPSAEEEKEEGVRESKEILILADVPKNSDEKEGNANGSQMLLADQDEAVDSLEKGEIEQQEVPMGEGEDKNVLEVIPESRSVSRLGTPKPQPVINPVLASLLMQDEQQLTLGVEEIFDILPLYGSLKPGDMEQITFTFYGHSHITSRAKAICEVEGGPTYEISLNGQASLVEYKFDCLDIDYGKIMYDHVATAEITIVNTGHVGLEFTGLGMDPGMASKPKPGIPIMLPHAGFIEPHDQMTVVVKFLPGIPEKFHKSFQIQVAHFEPDTINVFGEGVFPRISLDLPRIGDAEGRYESLLKDARERLSSETKKNKEQAVCSSHFTSNQESNTDMQCTNTGPSDLDLQLEVERLFVQEFSEEQQDASAQPDVLKIKHDSELDQSNQDVRKSKKKNKPKCRLPDYLLDFGHVVLGTVRTHVVRATNTGFFPTSFKAHKENLMQHGFSLELGPVKNLPGAPDHETIDFVVCFDPRGAQLGLGEIEAIVPINVLNGPQICIQMKANVTMPDLQISTDVLDFQDVRCGECKVITVQLHNHKSVKCEWNSLPTDSERKKADRHVPMHLRRKMRQEKPKPRSFEMMPPVGALMPGQRQNVQVKFMPTEEKMYESRIAIRLAQSSQRIMLLCRGHGQEPNIEFERNLIEFGPILPHGGGDEQEVVIKNPCNFPIEIYNLEFDSTYLEEEKILRLMKGYDEYNTILLPPRSPGEKLPLELTDYFEEQMRKVEEVERVRQEAEEAAENVRREQEDKDAATERGLTEGEALDESAEPKTDRTDKSDSSHGKPPSLMLDALKKPEIVETFQEVPEKSKDGSTVGDLEVTPVSAAIARHLGIDLSLEGKAARNRRGISIIIHGAPLSGKTATAVALAKRYETALLTVDAIVLEAVSNGNTPAGLRARELCSEAAHAKAEELRALEGGEEGGNPKAPGGLSVEAVTAHTQGTVFSIGQITVAQSVAQSLISNRKTSTISDQKSKDRHHPAAGVGGKGALTASGEGASQFDDSKSKVRRTPGSRQQQRWDASEDLESPAPLPSLARPDTDEDGEAESGLGELRVKEPKVAKSGRRTSHGPHAGKMSSLGKRRSAMGKSVMKKTVQEQKVPGSPAPLAAPIARRLSVSASIAGELGLMSCVLPEELLIDILAERFMLNDCQRGVVIDGLDTLFSQNQFTTLHALLKALNNRKFMYMVTLKQQFSVLKEKEKQAAAEQVLIEKKNEEEERVRLEEMSEDEYDALDDAAKQEVDRKRLEIKKARRKKEQAERSERERLEREAWEAEQRRLEEESSKGKKKRGGEKDSKDGKKSQAAGKANDPKAAAPKSQEGKKTHGEEYAGKASAMERPESHITDKERGESAADDGKRKKEKSKDGKRPISNEGQEKKPAKGKTGEDEPTEDPGKDPKAEADLLLMQRFRTFDHSYKDIIELVDNWERGTGSIRPPTPSEGGAEQEEHNHPPSGRKTKKGDKHDKGKENDKKTDKNKEVVKDQVQPPDGDEAASDCVPLTEEEKKGKRLEDGIGLPHLVLECNPGDEKVAFDHIIESGKLATVEEVLDGLGLGPHGPPIPPAAAFSVVPYPVKRHAPPGADSGHYMFIASSPDDPNLVLPEEKPKEEEQEEDKSVTPDGRKDEPAHPTPSKGAKGKTEKSDSKKDKRKGSAKGSRAPRRSSAHGTTSPPPGAPTPQSDADGSQADTTTQDPKSPKLQLFRWTIPAEGEVVIKLRFRSEELGQFDQTLNFEILGTRRRYQLYCRGICAFPTISREPRIVFPHRKKLKKADEIVAKKYILTSETFEFGPLLVGKSRDKFKEGKYPENMEKLVIWNTSPLDAEISFCFLNDSKGETYLLDPPNMALKPGEQQELSIWSYPKVPGVYEDALVCCVKENPEPIMFKLLSFGVRPELELDKKVLHFDKVLLHRKDTKTLYLRNSTLLPVAWRLNGLENLGDDFSVSQESGIIEPRSEFALHGYFRAMKPVNTNKKAIRLEVSDVDSILGLVQAENIQVHAEAYDVALDMSFPKGADGGIEFDTIRVMDEHKQTCSLKNKGKYDISYFFYFEATETTPMSVCNFFSVIPSKGTLSPVDRPAQVQVIFRSTSEVFVKDQPILRCQVIEPSIGDEGETIASIPIKLSVRSVFSKYSVFPIKDINFGSMLVNSKKTRTFTIENKGDRYDFKYTISKMAKDAGKHEDRRARPVPRDAKRASRDGSSSGRSGIRPKRADSVRQEVGGAGGGGGGGANQARLLLGMFAVFPAFGYILPGGTQVITVDCVAENPGKCYEEVSIDISGRDPNDQPQGIPYKLMAEACVPSINAHDVGSIFEEHRICKNLMLWQHRNSNESGGVYGEDDNKFVFNNVLVGTKAKARFKITNSNKVPCDVICAIKPMSTKANSRPPEVFEVEPARAQVGSHSHMYAVVSFMPTSMTPFNAIFEAAIDGIPQNQAKGRNLTFELAGEGNLPRISILKPSVRNKKGQPLLLYKTTLIGRSQELPMVIVNDGTLPSKVDIDLIDPDGVYKILASGDTKAITSDNDTRSPHAASVILDVNETATFSIKFRPNATVRSQGHIRMTVINNQYEDTIVQLVGVGYEDEITVDNIHSVIADVDPEHQEGSMADDDVAAAKNNLIHFGDTFINEARTLSLSLSNHSLIDCFRFHWPDHPQLKFSPQVGHLHPGSSKDFNVTFQTDQPIALAEQLVECSVHKITFDKPLSEVADWDDRVKTVKWIDVVPHSAPAPPPSDSGKPSTPQPIPPLASSKPSKRKVIEVEPEPPSTEVPESSQNLELLVSVNSDYSKCKCKLESIHFRDTLMLQTRVYEFQLTNKSTVSLEHHWQIVMENFNTAPSQPRSVTFAPNEDRPMTAASLVVRGHDGRPLSAASTVMSEVPYTPFSVEPESGRIPPGKKTTIKVKFSPLDVSDYDARLIC</sequence>
<dbReference type="EMBL" id="KB311278">
    <property type="protein sequence ID" value="ELT89591.1"/>
    <property type="molecule type" value="Genomic_DNA"/>
</dbReference>
<keyword evidence="5" id="KW-0966">Cell projection</keyword>
<evidence type="ECO:0000259" key="7">
    <source>
        <dbReference type="PROSITE" id="PS50202"/>
    </source>
</evidence>
<feature type="region of interest" description="Disordered" evidence="6">
    <location>
        <begin position="2779"/>
        <end position="2895"/>
    </location>
</feature>
<dbReference type="EnsemblMetazoa" id="CapteT195412">
    <property type="protein sequence ID" value="CapteP195412"/>
    <property type="gene ID" value="CapteG195412"/>
</dbReference>
<reference evidence="10" key="1">
    <citation type="submission" date="2012-12" db="EMBL/GenBank/DDBJ databases">
        <authorList>
            <person name="Hellsten U."/>
            <person name="Grimwood J."/>
            <person name="Chapman J.A."/>
            <person name="Shapiro H."/>
            <person name="Aerts A."/>
            <person name="Otillar R.P."/>
            <person name="Terry A.Y."/>
            <person name="Boore J.L."/>
            <person name="Simakov O."/>
            <person name="Marletaz F."/>
            <person name="Cho S.-J."/>
            <person name="Edsinger-Gonzales E."/>
            <person name="Havlak P."/>
            <person name="Kuo D.-H."/>
            <person name="Larsson T."/>
            <person name="Lv J."/>
            <person name="Arendt D."/>
            <person name="Savage R."/>
            <person name="Osoegawa K."/>
            <person name="de Jong P."/>
            <person name="Lindberg D.R."/>
            <person name="Seaver E.C."/>
            <person name="Weisblat D.A."/>
            <person name="Putnam N.H."/>
            <person name="Grigoriev I.V."/>
            <person name="Rokhsar D.S."/>
        </authorList>
    </citation>
    <scope>NUCLEOTIDE SEQUENCE</scope>
    <source>
        <strain evidence="10">I ESC-2004</strain>
    </source>
</reference>
<reference evidence="9" key="3">
    <citation type="submission" date="2015-06" db="UniProtKB">
        <authorList>
            <consortium name="EnsemblMetazoa"/>
        </authorList>
    </citation>
    <scope>IDENTIFICATION</scope>
</reference>
<dbReference type="InterPro" id="IPR027417">
    <property type="entry name" value="P-loop_NTPase"/>
</dbReference>
<keyword evidence="4" id="KW-0969">Cilium</keyword>
<dbReference type="PANTHER" id="PTHR23053">
    <property type="entry name" value="DLEC1 DELETED IN LUNG AND ESOPHAGEAL CANCER 1"/>
    <property type="match status" value="1"/>
</dbReference>
<feature type="region of interest" description="Disordered" evidence="6">
    <location>
        <begin position="2621"/>
        <end position="2706"/>
    </location>
</feature>
<dbReference type="Proteomes" id="UP000014760">
    <property type="component" value="Unassembled WGS sequence"/>
</dbReference>
<feature type="compositionally biased region" description="Basic and acidic residues" evidence="6">
    <location>
        <begin position="3369"/>
        <end position="3389"/>
    </location>
</feature>
<feature type="region of interest" description="Disordered" evidence="6">
    <location>
        <begin position="1938"/>
        <end position="1996"/>
    </location>
</feature>
<feature type="compositionally biased region" description="Basic residues" evidence="6">
    <location>
        <begin position="2843"/>
        <end position="2859"/>
    </location>
</feature>
<feature type="region of interest" description="Disordered" evidence="6">
    <location>
        <begin position="1168"/>
        <end position="1222"/>
    </location>
</feature>
<feature type="compositionally biased region" description="Basic and acidic residues" evidence="6">
    <location>
        <begin position="2659"/>
        <end position="2679"/>
    </location>
</feature>
<dbReference type="OrthoDB" id="442692at2759"/>
<dbReference type="STRING" id="283909.R7TEU8"/>
<evidence type="ECO:0000313" key="8">
    <source>
        <dbReference type="EMBL" id="ELT89591.1"/>
    </source>
</evidence>
<feature type="compositionally biased region" description="Polar residues" evidence="6">
    <location>
        <begin position="2874"/>
        <end position="2889"/>
    </location>
</feature>
<feature type="region of interest" description="Disordered" evidence="6">
    <location>
        <begin position="2164"/>
        <end position="2305"/>
    </location>
</feature>
<dbReference type="Pfam" id="PF22544">
    <property type="entry name" value="HYDIN_VesB_CFA65-like_Ig"/>
    <property type="match status" value="2"/>
</dbReference>
<feature type="compositionally biased region" description="Basic and acidic residues" evidence="6">
    <location>
        <begin position="1938"/>
        <end position="1960"/>
    </location>
</feature>
<feature type="region of interest" description="Disordered" evidence="6">
    <location>
        <begin position="3911"/>
        <end position="3958"/>
    </location>
</feature>
<evidence type="ECO:0000256" key="6">
    <source>
        <dbReference type="SAM" id="MobiDB-lite"/>
    </source>
</evidence>
<feature type="compositionally biased region" description="Low complexity" evidence="6">
    <location>
        <begin position="2500"/>
        <end position="2515"/>
    </location>
</feature>
<gene>
    <name evidence="8" type="ORF">CAPTEDRAFT_195412</name>
</gene>
<feature type="compositionally biased region" description="Basic and acidic residues" evidence="6">
    <location>
        <begin position="2455"/>
        <end position="2483"/>
    </location>
</feature>
<accession>R7TEU8</accession>
<feature type="compositionally biased region" description="Basic and acidic residues" evidence="6">
    <location>
        <begin position="2517"/>
        <end position="2599"/>
    </location>
</feature>